<name>A0A4Z2EA19_9TELE</name>
<keyword evidence="1" id="KW-0433">Leucine-rich repeat</keyword>
<dbReference type="PANTHER" id="PTHR24106">
    <property type="entry name" value="NACHT, LRR AND CARD DOMAINS-CONTAINING"/>
    <property type="match status" value="1"/>
</dbReference>
<dbReference type="SMART" id="SM00368">
    <property type="entry name" value="LRR_RI"/>
    <property type="match status" value="1"/>
</dbReference>
<reference evidence="3 4" key="1">
    <citation type="submission" date="2019-03" db="EMBL/GenBank/DDBJ databases">
        <title>First draft genome of Liparis tanakae, snailfish: a comprehensive survey of snailfish specific genes.</title>
        <authorList>
            <person name="Kim W."/>
            <person name="Song I."/>
            <person name="Jeong J.-H."/>
            <person name="Kim D."/>
            <person name="Kim S."/>
            <person name="Ryu S."/>
            <person name="Song J.Y."/>
            <person name="Lee S.K."/>
        </authorList>
    </citation>
    <scope>NUCLEOTIDE SEQUENCE [LARGE SCALE GENOMIC DNA]</scope>
    <source>
        <tissue evidence="3">Muscle</tissue>
    </source>
</reference>
<evidence type="ECO:0000256" key="1">
    <source>
        <dbReference type="ARBA" id="ARBA00022614"/>
    </source>
</evidence>
<dbReference type="Gene3D" id="3.80.10.10">
    <property type="entry name" value="Ribonuclease Inhibitor"/>
    <property type="match status" value="1"/>
</dbReference>
<keyword evidence="2" id="KW-0677">Repeat</keyword>
<protein>
    <submittedName>
        <fullName evidence="3">NACHT, LRR and PYD domains-containing protein 12</fullName>
    </submittedName>
</protein>
<dbReference type="InterPro" id="IPR051261">
    <property type="entry name" value="NLR"/>
</dbReference>
<organism evidence="3 4">
    <name type="scientific">Liparis tanakae</name>
    <name type="common">Tanaka's snailfish</name>
    <dbReference type="NCBI Taxonomy" id="230148"/>
    <lineage>
        <taxon>Eukaryota</taxon>
        <taxon>Metazoa</taxon>
        <taxon>Chordata</taxon>
        <taxon>Craniata</taxon>
        <taxon>Vertebrata</taxon>
        <taxon>Euteleostomi</taxon>
        <taxon>Actinopterygii</taxon>
        <taxon>Neopterygii</taxon>
        <taxon>Teleostei</taxon>
        <taxon>Neoteleostei</taxon>
        <taxon>Acanthomorphata</taxon>
        <taxon>Eupercaria</taxon>
        <taxon>Perciformes</taxon>
        <taxon>Cottioidei</taxon>
        <taxon>Cottales</taxon>
        <taxon>Liparidae</taxon>
        <taxon>Liparis</taxon>
    </lineage>
</organism>
<dbReference type="SUPFAM" id="SSF52047">
    <property type="entry name" value="RNI-like"/>
    <property type="match status" value="1"/>
</dbReference>
<sequence length="135" mass="14974">MLSYTSTHPTGDERIIIFIFSSSFRFLGCRLSETSCSYLASALRSNPSSLRELDLRYNRLTASAVELLSAGLESPDWRLETLRSVEGGRSLTRRVHGISGPGRASSVDKDSTRTWTGLVLWVQTHEGSKVPELLI</sequence>
<dbReference type="AlphaFoldDB" id="A0A4Z2EA19"/>
<dbReference type="EMBL" id="SRLO01011806">
    <property type="protein sequence ID" value="TNN25727.1"/>
    <property type="molecule type" value="Genomic_DNA"/>
</dbReference>
<evidence type="ECO:0000313" key="3">
    <source>
        <dbReference type="EMBL" id="TNN25727.1"/>
    </source>
</evidence>
<gene>
    <name evidence="3" type="primary">Nlrp12</name>
    <name evidence="3" type="ORF">EYF80_064141</name>
</gene>
<evidence type="ECO:0000313" key="4">
    <source>
        <dbReference type="Proteomes" id="UP000314294"/>
    </source>
</evidence>
<accession>A0A4Z2EA19</accession>
<dbReference type="OrthoDB" id="120976at2759"/>
<keyword evidence="4" id="KW-1185">Reference proteome</keyword>
<comment type="caution">
    <text evidence="3">The sequence shown here is derived from an EMBL/GenBank/DDBJ whole genome shotgun (WGS) entry which is preliminary data.</text>
</comment>
<proteinExistence type="predicted"/>
<dbReference type="InterPro" id="IPR032675">
    <property type="entry name" value="LRR_dom_sf"/>
</dbReference>
<evidence type="ECO:0000256" key="2">
    <source>
        <dbReference type="ARBA" id="ARBA00022737"/>
    </source>
</evidence>
<dbReference type="Proteomes" id="UP000314294">
    <property type="component" value="Unassembled WGS sequence"/>
</dbReference>